<comment type="caution">
    <text evidence="3">The sequence shown here is derived from an EMBL/GenBank/DDBJ whole genome shotgun (WGS) entry which is preliminary data.</text>
</comment>
<dbReference type="Gene3D" id="2.50.20.10">
    <property type="entry name" value="Lipoprotein localisation LolA/LolB/LppX"/>
    <property type="match status" value="1"/>
</dbReference>
<feature type="chain" id="PRO_5031323414" evidence="2">
    <location>
        <begin position="26"/>
        <end position="204"/>
    </location>
</feature>
<dbReference type="Proteomes" id="UP000574769">
    <property type="component" value="Unassembled WGS sequence"/>
</dbReference>
<gene>
    <name evidence="3" type="ORF">GGQ96_002331</name>
</gene>
<evidence type="ECO:0000313" key="4">
    <source>
        <dbReference type="Proteomes" id="UP000574769"/>
    </source>
</evidence>
<proteinExistence type="predicted"/>
<evidence type="ECO:0000313" key="3">
    <source>
        <dbReference type="EMBL" id="MBB4618195.1"/>
    </source>
</evidence>
<dbReference type="RefSeq" id="WP_246360447.1">
    <property type="nucleotide sequence ID" value="NZ_JACHNY010000004.1"/>
</dbReference>
<dbReference type="CDD" id="cd16325">
    <property type="entry name" value="LolA"/>
    <property type="match status" value="1"/>
</dbReference>
<keyword evidence="4" id="KW-1185">Reference proteome</keyword>
<dbReference type="Pfam" id="PF03548">
    <property type="entry name" value="LolA"/>
    <property type="match status" value="1"/>
</dbReference>
<sequence length="204" mass="22352">MIRSALLAPVAAAMMVAVAPAPALAQGNDLASVQRYLRGVTTMTADFTQTDRAGKVLTGTLTWKQPGNIRFQYEKGVPLLIVAEGGALTFIDYSVRQVQRWPIRNSPLGVLLDPSRDLSQFARVTPGDDRLLSVEARDPKHPEYGRITLVFARDAAAPAGLTLQGWVALDSQNNRTTVRLSNQRYGAPVAANAFRWNDPRRPTR</sequence>
<evidence type="ECO:0000256" key="2">
    <source>
        <dbReference type="SAM" id="SignalP"/>
    </source>
</evidence>
<dbReference type="InterPro" id="IPR029046">
    <property type="entry name" value="LolA/LolB/LppX"/>
</dbReference>
<feature type="signal peptide" evidence="2">
    <location>
        <begin position="1"/>
        <end position="25"/>
    </location>
</feature>
<accession>A0A7W7AL73</accession>
<dbReference type="PANTHER" id="PTHR35869:SF1">
    <property type="entry name" value="OUTER-MEMBRANE LIPOPROTEIN CARRIER PROTEIN"/>
    <property type="match status" value="1"/>
</dbReference>
<dbReference type="SUPFAM" id="SSF89392">
    <property type="entry name" value="Prokaryotic lipoproteins and lipoprotein localization factors"/>
    <property type="match status" value="1"/>
</dbReference>
<dbReference type="AlphaFoldDB" id="A0A7W7AL73"/>
<keyword evidence="1 2" id="KW-0732">Signal</keyword>
<reference evidence="3 4" key="1">
    <citation type="submission" date="2020-08" db="EMBL/GenBank/DDBJ databases">
        <title>Genomic Encyclopedia of Type Strains, Phase IV (KMG-IV): sequencing the most valuable type-strain genomes for metagenomic binning, comparative biology and taxonomic classification.</title>
        <authorList>
            <person name="Goeker M."/>
        </authorList>
    </citation>
    <scope>NUCLEOTIDE SEQUENCE [LARGE SCALE GENOMIC DNA]</scope>
    <source>
        <strain evidence="3 4">DSM 15867</strain>
    </source>
</reference>
<keyword evidence="3" id="KW-0449">Lipoprotein</keyword>
<dbReference type="EMBL" id="JACHNY010000004">
    <property type="protein sequence ID" value="MBB4618195.1"/>
    <property type="molecule type" value="Genomic_DNA"/>
</dbReference>
<protein>
    <submittedName>
        <fullName evidence="3">Outer membrane lipoprotein-sorting protein</fullName>
    </submittedName>
</protein>
<dbReference type="InterPro" id="IPR004564">
    <property type="entry name" value="OM_lipoprot_carrier_LolA-like"/>
</dbReference>
<evidence type="ECO:0000256" key="1">
    <source>
        <dbReference type="ARBA" id="ARBA00022729"/>
    </source>
</evidence>
<name>A0A7W7AL73_9SPHN</name>
<dbReference type="PANTHER" id="PTHR35869">
    <property type="entry name" value="OUTER-MEMBRANE LIPOPROTEIN CARRIER PROTEIN"/>
    <property type="match status" value="1"/>
</dbReference>
<organism evidence="3 4">
    <name type="scientific">Sphingomonas abaci</name>
    <dbReference type="NCBI Taxonomy" id="237611"/>
    <lineage>
        <taxon>Bacteria</taxon>
        <taxon>Pseudomonadati</taxon>
        <taxon>Pseudomonadota</taxon>
        <taxon>Alphaproteobacteria</taxon>
        <taxon>Sphingomonadales</taxon>
        <taxon>Sphingomonadaceae</taxon>
        <taxon>Sphingomonas</taxon>
    </lineage>
</organism>